<dbReference type="Pfam" id="PF00410">
    <property type="entry name" value="Ribosomal_S8"/>
    <property type="match status" value="1"/>
</dbReference>
<dbReference type="InterPro" id="IPR000630">
    <property type="entry name" value="Ribosomal_uS8"/>
</dbReference>
<evidence type="ECO:0000256" key="1">
    <source>
        <dbReference type="ARBA" id="ARBA00006471"/>
    </source>
</evidence>
<protein>
    <recommendedName>
        <fullName evidence="4 6">Small ribosomal subunit protein uS8</fullName>
    </recommendedName>
</protein>
<dbReference type="InterPro" id="IPR035987">
    <property type="entry name" value="Ribosomal_uS8_sf"/>
</dbReference>
<dbReference type="PROSITE" id="PS00053">
    <property type="entry name" value="RIBOSOMAL_S8"/>
    <property type="match status" value="1"/>
</dbReference>
<dbReference type="InterPro" id="IPR047863">
    <property type="entry name" value="Ribosomal_uS8_CS"/>
</dbReference>
<organism evidence="8 9">
    <name type="scientific">Rhizomicrobium palustre</name>
    <dbReference type="NCBI Taxonomy" id="189966"/>
    <lineage>
        <taxon>Bacteria</taxon>
        <taxon>Pseudomonadati</taxon>
        <taxon>Pseudomonadota</taxon>
        <taxon>Alphaproteobacteria</taxon>
        <taxon>Micropepsales</taxon>
        <taxon>Micropepsaceae</taxon>
        <taxon>Rhizomicrobium</taxon>
    </lineage>
</organism>
<evidence type="ECO:0000256" key="6">
    <source>
        <dbReference type="HAMAP-Rule" id="MF_01302"/>
    </source>
</evidence>
<keyword evidence="9" id="KW-1185">Reference proteome</keyword>
<dbReference type="EMBL" id="JAASRM010000001">
    <property type="protein sequence ID" value="NIK90276.1"/>
    <property type="molecule type" value="Genomic_DNA"/>
</dbReference>
<dbReference type="PANTHER" id="PTHR11758">
    <property type="entry name" value="40S RIBOSOMAL PROTEIN S15A"/>
    <property type="match status" value="1"/>
</dbReference>
<evidence type="ECO:0000256" key="4">
    <source>
        <dbReference type="ARBA" id="ARBA00035258"/>
    </source>
</evidence>
<keyword evidence="6" id="KW-0694">RNA-binding</keyword>
<dbReference type="RefSeq" id="WP_167084683.1">
    <property type="nucleotide sequence ID" value="NZ_BAAADC010000001.1"/>
</dbReference>
<dbReference type="GO" id="GO:0006412">
    <property type="term" value="P:translation"/>
    <property type="evidence" value="ECO:0007669"/>
    <property type="project" value="UniProtKB-UniRule"/>
</dbReference>
<evidence type="ECO:0000256" key="2">
    <source>
        <dbReference type="ARBA" id="ARBA00022980"/>
    </source>
</evidence>
<dbReference type="Proteomes" id="UP000570514">
    <property type="component" value="Unassembled WGS sequence"/>
</dbReference>
<dbReference type="GO" id="GO:0019843">
    <property type="term" value="F:rRNA binding"/>
    <property type="evidence" value="ECO:0007669"/>
    <property type="project" value="UniProtKB-UniRule"/>
</dbReference>
<dbReference type="HAMAP" id="MF_01302_B">
    <property type="entry name" value="Ribosomal_uS8_B"/>
    <property type="match status" value="1"/>
</dbReference>
<dbReference type="AlphaFoldDB" id="A0A846N3G3"/>
<comment type="caution">
    <text evidence="8">The sequence shown here is derived from an EMBL/GenBank/DDBJ whole genome shotgun (WGS) entry which is preliminary data.</text>
</comment>
<dbReference type="Gene3D" id="3.30.1490.10">
    <property type="match status" value="1"/>
</dbReference>
<comment type="similarity">
    <text evidence="1 6 7">Belongs to the universal ribosomal protein uS8 family.</text>
</comment>
<sequence>MAISDPIGDLITRIRNGQLRGKTKITSPNSRLRTALLDVLQTEGYIRGYAEVEFKDGIKELEIELKYHEGRPVIRELKRVSTPGRRVYASVKELKPHRQGLGVSIVSTPQGVMTDSTAREKNVGGEVLCQVF</sequence>
<proteinExistence type="inferred from homology"/>
<evidence type="ECO:0000256" key="3">
    <source>
        <dbReference type="ARBA" id="ARBA00023274"/>
    </source>
</evidence>
<keyword evidence="6" id="KW-0699">rRNA-binding</keyword>
<evidence type="ECO:0000256" key="7">
    <source>
        <dbReference type="RuleBase" id="RU003660"/>
    </source>
</evidence>
<keyword evidence="3 6" id="KW-0687">Ribonucleoprotein</keyword>
<comment type="function">
    <text evidence="6">One of the primary rRNA binding proteins, it binds directly to 16S rRNA central domain where it helps coordinate assembly of the platform of the 30S subunit.</text>
</comment>
<dbReference type="GO" id="GO:0003735">
    <property type="term" value="F:structural constituent of ribosome"/>
    <property type="evidence" value="ECO:0007669"/>
    <property type="project" value="InterPro"/>
</dbReference>
<dbReference type="FunFam" id="3.30.1490.10:FF:000001">
    <property type="entry name" value="30S ribosomal protein S8"/>
    <property type="match status" value="1"/>
</dbReference>
<reference evidence="8 9" key="1">
    <citation type="submission" date="2020-03" db="EMBL/GenBank/DDBJ databases">
        <title>Genomic Encyclopedia of Type Strains, Phase IV (KMG-IV): sequencing the most valuable type-strain genomes for metagenomic binning, comparative biology and taxonomic classification.</title>
        <authorList>
            <person name="Goeker M."/>
        </authorList>
    </citation>
    <scope>NUCLEOTIDE SEQUENCE [LARGE SCALE GENOMIC DNA]</scope>
    <source>
        <strain evidence="8 9">DSM 19867</strain>
    </source>
</reference>
<keyword evidence="2 6" id="KW-0689">Ribosomal protein</keyword>
<accession>A0A846N3G3</accession>
<evidence type="ECO:0000256" key="5">
    <source>
        <dbReference type="ARBA" id="ARBA00046740"/>
    </source>
</evidence>
<dbReference type="SUPFAM" id="SSF56047">
    <property type="entry name" value="Ribosomal protein S8"/>
    <property type="match status" value="1"/>
</dbReference>
<dbReference type="GO" id="GO:1990904">
    <property type="term" value="C:ribonucleoprotein complex"/>
    <property type="evidence" value="ECO:0007669"/>
    <property type="project" value="UniProtKB-KW"/>
</dbReference>
<dbReference type="Gene3D" id="3.30.1370.30">
    <property type="match status" value="1"/>
</dbReference>
<evidence type="ECO:0000313" key="9">
    <source>
        <dbReference type="Proteomes" id="UP000570514"/>
    </source>
</evidence>
<dbReference type="GO" id="GO:0005840">
    <property type="term" value="C:ribosome"/>
    <property type="evidence" value="ECO:0007669"/>
    <property type="project" value="UniProtKB-KW"/>
</dbReference>
<dbReference type="NCBIfam" id="NF001109">
    <property type="entry name" value="PRK00136.1"/>
    <property type="match status" value="1"/>
</dbReference>
<evidence type="ECO:0000313" key="8">
    <source>
        <dbReference type="EMBL" id="NIK90276.1"/>
    </source>
</evidence>
<gene>
    <name evidence="6" type="primary">rpsH</name>
    <name evidence="8" type="ORF">FHS83_003594</name>
</gene>
<name>A0A846N3G3_9PROT</name>
<comment type="subunit">
    <text evidence="5 6">Part of the 30S ribosomal subunit. Contacts proteins S5 and S12.</text>
</comment>
<dbReference type="GO" id="GO:0005737">
    <property type="term" value="C:cytoplasm"/>
    <property type="evidence" value="ECO:0007669"/>
    <property type="project" value="UniProtKB-ARBA"/>
</dbReference>